<reference evidence="2 3" key="1">
    <citation type="submission" date="2016-11" db="EMBL/GenBank/DDBJ databases">
        <title>Rahnella oryzae sp. nov., isolated from rice root.</title>
        <authorList>
            <person name="Zhang X.-X."/>
            <person name="Zhang J."/>
        </authorList>
    </citation>
    <scope>NUCLEOTIDE SEQUENCE [LARGE SCALE GENOMIC DNA]</scope>
    <source>
        <strain evidence="2 3">J11-6</strain>
    </source>
</reference>
<proteinExistence type="predicted"/>
<evidence type="ECO:0000313" key="2">
    <source>
        <dbReference type="EMBL" id="OMQ25689.1"/>
    </source>
</evidence>
<protein>
    <submittedName>
        <fullName evidence="2">Uncharacterized protein</fullName>
    </submittedName>
</protein>
<gene>
    <name evidence="2" type="ORF">BMI79_05135</name>
</gene>
<evidence type="ECO:0000313" key="3">
    <source>
        <dbReference type="Proteomes" id="UP000216021"/>
    </source>
</evidence>
<dbReference type="PROSITE" id="PS51257">
    <property type="entry name" value="PROKAR_LIPOPROTEIN"/>
    <property type="match status" value="1"/>
</dbReference>
<dbReference type="AlphaFoldDB" id="A0A1S8CPQ9"/>
<evidence type="ECO:0000256" key="1">
    <source>
        <dbReference type="SAM" id="SignalP"/>
    </source>
</evidence>
<feature type="signal peptide" evidence="1">
    <location>
        <begin position="1"/>
        <end position="25"/>
    </location>
</feature>
<accession>A0A1S8CPQ9</accession>
<organism evidence="2 3">
    <name type="scientific">Serratia oryzae</name>
    <dbReference type="NCBI Taxonomy" id="2034155"/>
    <lineage>
        <taxon>Bacteria</taxon>
        <taxon>Pseudomonadati</taxon>
        <taxon>Pseudomonadota</taxon>
        <taxon>Gammaproteobacteria</taxon>
        <taxon>Enterobacterales</taxon>
        <taxon>Yersiniaceae</taxon>
        <taxon>Serratia</taxon>
    </lineage>
</organism>
<name>A0A1S8CPQ9_9GAMM</name>
<keyword evidence="3" id="KW-1185">Reference proteome</keyword>
<feature type="chain" id="PRO_5012571606" evidence="1">
    <location>
        <begin position="26"/>
        <end position="194"/>
    </location>
</feature>
<keyword evidence="1" id="KW-0732">Signal</keyword>
<dbReference type="Proteomes" id="UP000216021">
    <property type="component" value="Unassembled WGS sequence"/>
</dbReference>
<dbReference type="EMBL" id="MOXD01000002">
    <property type="protein sequence ID" value="OMQ25689.1"/>
    <property type="molecule type" value="Genomic_DNA"/>
</dbReference>
<comment type="caution">
    <text evidence="2">The sequence shown here is derived from an EMBL/GenBank/DDBJ whole genome shotgun (WGS) entry which is preliminary data.</text>
</comment>
<dbReference type="OrthoDB" id="6497488at2"/>
<sequence length="194" mass="21969">MNARLTLSSFLPLFFSCFACGHLNAASTGTLTVKFGQTTEDSFKATHPNAVKISFNNELKGNIYQEKPNSHKDVRRDIVFEDLEDVFVLFDQNKHLIALQLQFKSDYFGILAPSLGKKYSIITKKQSPLGSKYMELYNNGVSIYLSKPSFFSDTSLLFITIDAKEKLLKSIPNSMLDNENKILNYLVKKCFSPQ</sequence>
<dbReference type="RefSeq" id="WP_076941053.1">
    <property type="nucleotide sequence ID" value="NZ_MOXD01000002.1"/>
</dbReference>